<feature type="transmembrane region" description="Helical" evidence="2">
    <location>
        <begin position="121"/>
        <end position="141"/>
    </location>
</feature>
<evidence type="ECO:0000256" key="1">
    <source>
        <dbReference type="ARBA" id="ARBA00023125"/>
    </source>
</evidence>
<keyword evidence="2" id="KW-1133">Transmembrane helix</keyword>
<dbReference type="EMBL" id="LR215048">
    <property type="protein sequence ID" value="VEU80582.1"/>
    <property type="molecule type" value="Genomic_DNA"/>
</dbReference>
<proteinExistence type="predicted"/>
<dbReference type="Pfam" id="PF01381">
    <property type="entry name" value="HTH_3"/>
    <property type="match status" value="1"/>
</dbReference>
<dbReference type="PROSITE" id="PS50943">
    <property type="entry name" value="HTH_CROC1"/>
    <property type="match status" value="1"/>
</dbReference>
<gene>
    <name evidence="4" type="primary">immR_4</name>
    <name evidence="4" type="ORF">NCTC10138_00959</name>
</gene>
<evidence type="ECO:0000313" key="4">
    <source>
        <dbReference type="EMBL" id="VEU80582.1"/>
    </source>
</evidence>
<keyword evidence="1" id="KW-0238">DNA-binding</keyword>
<keyword evidence="5" id="KW-1185">Reference proteome</keyword>
<dbReference type="Proteomes" id="UP000289841">
    <property type="component" value="Chromosome"/>
</dbReference>
<protein>
    <submittedName>
        <fullName evidence="4">HTH-type transcriptional regulator immR</fullName>
    </submittedName>
</protein>
<dbReference type="AlphaFoldDB" id="A0A449BDS4"/>
<evidence type="ECO:0000313" key="5">
    <source>
        <dbReference type="Proteomes" id="UP000289841"/>
    </source>
</evidence>
<keyword evidence="2" id="KW-0472">Membrane</keyword>
<dbReference type="STRING" id="1278311.GCA_000428705_01218"/>
<dbReference type="CDD" id="cd00093">
    <property type="entry name" value="HTH_XRE"/>
    <property type="match status" value="1"/>
</dbReference>
<evidence type="ECO:0000259" key="3">
    <source>
        <dbReference type="PROSITE" id="PS50943"/>
    </source>
</evidence>
<feature type="transmembrane region" description="Helical" evidence="2">
    <location>
        <begin position="194"/>
        <end position="219"/>
    </location>
</feature>
<feature type="transmembrane region" description="Helical" evidence="2">
    <location>
        <begin position="348"/>
        <end position="365"/>
    </location>
</feature>
<dbReference type="InterPro" id="IPR010982">
    <property type="entry name" value="Lambda_DNA-bd_dom_sf"/>
</dbReference>
<dbReference type="GO" id="GO:0003677">
    <property type="term" value="F:DNA binding"/>
    <property type="evidence" value="ECO:0007669"/>
    <property type="project" value="UniProtKB-KW"/>
</dbReference>
<dbReference type="Gene3D" id="1.10.260.40">
    <property type="entry name" value="lambda repressor-like DNA-binding domains"/>
    <property type="match status" value="1"/>
</dbReference>
<dbReference type="PANTHER" id="PTHR46558:SF13">
    <property type="entry name" value="HTH-TYPE TRANSCRIPTIONAL REGULATOR IMMR"/>
    <property type="match status" value="1"/>
</dbReference>
<name>A0A449BDS4_HAPAX</name>
<evidence type="ECO:0000256" key="2">
    <source>
        <dbReference type="SAM" id="Phobius"/>
    </source>
</evidence>
<dbReference type="OrthoDB" id="9801008at2"/>
<dbReference type="InterPro" id="IPR001387">
    <property type="entry name" value="Cro/C1-type_HTH"/>
</dbReference>
<dbReference type="PANTHER" id="PTHR46558">
    <property type="entry name" value="TRACRIPTIONAL REGULATORY PROTEIN-RELATED-RELATED"/>
    <property type="match status" value="1"/>
</dbReference>
<accession>A0A449BDS4</accession>
<dbReference type="SUPFAM" id="SSF47413">
    <property type="entry name" value="lambda repressor-like DNA-binding domains"/>
    <property type="match status" value="1"/>
</dbReference>
<dbReference type="RefSeq" id="WP_026390691.1">
    <property type="nucleotide sequence ID" value="NZ_LR215048.1"/>
</dbReference>
<feature type="domain" description="HTH cro/C1-type" evidence="3">
    <location>
        <begin position="10"/>
        <end position="64"/>
    </location>
</feature>
<feature type="transmembrane region" description="Helical" evidence="2">
    <location>
        <begin position="95"/>
        <end position="115"/>
    </location>
</feature>
<reference evidence="4 5" key="1">
    <citation type="submission" date="2019-01" db="EMBL/GenBank/DDBJ databases">
        <authorList>
            <consortium name="Pathogen Informatics"/>
        </authorList>
    </citation>
    <scope>NUCLEOTIDE SEQUENCE [LARGE SCALE GENOMIC DNA]</scope>
    <source>
        <strain evidence="4 5">NCTC10138</strain>
    </source>
</reference>
<feature type="transmembrane region" description="Helical" evidence="2">
    <location>
        <begin position="231"/>
        <end position="251"/>
    </location>
</feature>
<organism evidence="4 5">
    <name type="scientific">Haploplasma axanthum</name>
    <name type="common">Acholeplasma axanthum</name>
    <dbReference type="NCBI Taxonomy" id="29552"/>
    <lineage>
        <taxon>Bacteria</taxon>
        <taxon>Bacillati</taxon>
        <taxon>Mycoplasmatota</taxon>
        <taxon>Mollicutes</taxon>
        <taxon>Acholeplasmatales</taxon>
        <taxon>Acholeplasmataceae</taxon>
        <taxon>Haploplasma</taxon>
    </lineage>
</organism>
<dbReference type="SMART" id="SM00530">
    <property type="entry name" value="HTH_XRE"/>
    <property type="match status" value="1"/>
</dbReference>
<keyword evidence="2" id="KW-0812">Transmembrane</keyword>
<sequence length="371" mass="42790">MDTHDVGEYLKALRKTKGYTQEEVADLLYVSNKTISKWERGEGLPEIQTLIAVAELYDVTVDEILIGTNNTKKGKEKLLLRKEYLNNKYLQNFKITSLISLACLIVGLILTIFISSASYNSMLGIGIGLAFVIVGFVILVIGRIKNINQNLEPSSKKNIDVITFRVLILGLISFMFILPFFAGSENSVVTSERYFTILLQYWIFPFSIVLSLIFLFSWIKGYLVKKIKLNLIYIIIIPILVFIPFITHSIVPSKKIDVIEKSNLSGNEATEWIAFSEIRNGFQTIVSDDYYEMTIDNIEYKILISRYNKMNKEVKVLDFISYDKQNQTVNLRYTGYINSKYITNKRYFTVYGISLVLYFGSYYFIRKKINN</sequence>
<dbReference type="KEGG" id="aaxa:NCTC10138_00959"/>
<feature type="transmembrane region" description="Helical" evidence="2">
    <location>
        <begin position="162"/>
        <end position="182"/>
    </location>
</feature>